<dbReference type="Gene3D" id="3.30.70.2450">
    <property type="match status" value="1"/>
</dbReference>
<accession>A0A916T3K1</accession>
<gene>
    <name evidence="5" type="ORF">GCM10011380_19580</name>
</gene>
<dbReference type="RefSeq" id="WP_188658569.1">
    <property type="nucleotide sequence ID" value="NZ_BMIH01000002.1"/>
</dbReference>
<dbReference type="GO" id="GO:0071949">
    <property type="term" value="F:FAD binding"/>
    <property type="evidence" value="ECO:0007669"/>
    <property type="project" value="InterPro"/>
</dbReference>
<dbReference type="Gene3D" id="3.50.50.60">
    <property type="entry name" value="FAD/NAD(P)-binding domain"/>
    <property type="match status" value="1"/>
</dbReference>
<dbReference type="PRINTS" id="PR00420">
    <property type="entry name" value="RNGMNOXGNASE"/>
</dbReference>
<sequence>MSPDHRSTYDVIIAGAGPVGLFLACELGQAGRRVLVLEQGDAEASSLKQLPFGLRGLNLSTMESLDRRDLLAPLRARMEASDVAASAPWVAGARRPAGHFAGLQFFRDMVDEDAWPWRAGGATEMLAVTMADLEHVLAVRARQLGVTIRHGCGVARVAVSLDGVQVEAGGVTHQAGWLVGCDGGRSTVRKAAGIGFAGTEPEFTGYSMALRLGEPNPLHPGRQHGAAGMYTYAPPGIVTLVDFDGGANHRKAPLTRDPVQAVLRRVSGTDVVVEAVDLATTWTDRAFLAARYRQGRVLLAGDAAHVHAPLGGQGLNLGIGDAMNLGWKLAAVLRGEEPPSLLDSYEQERRPVAEQVLDWSRAQVALLRPDPGAAALRNVVRDLLNTRDGATYFAGRVWGAGLRYGTLAAIHPLAGRSAPDMMLADGRRLDEALRSGRALLVDFDPAGPLAATARPSTRIDYVIAGSRLDPGIDALLVRPDGIVAWAGPTGDDAHGTGSVPHA</sequence>
<dbReference type="PANTHER" id="PTHR43004:SF19">
    <property type="entry name" value="BINDING MONOOXYGENASE, PUTATIVE (JCVI)-RELATED"/>
    <property type="match status" value="1"/>
</dbReference>
<dbReference type="GO" id="GO:0016709">
    <property type="term" value="F:oxidoreductase activity, acting on paired donors, with incorporation or reduction of molecular oxygen, NAD(P)H as one donor, and incorporation of one atom of oxygen"/>
    <property type="evidence" value="ECO:0007669"/>
    <property type="project" value="UniProtKB-ARBA"/>
</dbReference>
<comment type="caution">
    <text evidence="5">The sequence shown here is derived from an EMBL/GenBank/DDBJ whole genome shotgun (WGS) entry which is preliminary data.</text>
</comment>
<evidence type="ECO:0000256" key="3">
    <source>
        <dbReference type="ARBA" id="ARBA00022827"/>
    </source>
</evidence>
<evidence type="ECO:0000313" key="6">
    <source>
        <dbReference type="Proteomes" id="UP000623067"/>
    </source>
</evidence>
<reference evidence="5" key="1">
    <citation type="journal article" date="2014" name="Int. J. Syst. Evol. Microbiol.">
        <title>Complete genome sequence of Corynebacterium casei LMG S-19264T (=DSM 44701T), isolated from a smear-ripened cheese.</title>
        <authorList>
            <consortium name="US DOE Joint Genome Institute (JGI-PGF)"/>
            <person name="Walter F."/>
            <person name="Albersmeier A."/>
            <person name="Kalinowski J."/>
            <person name="Ruckert C."/>
        </authorList>
    </citation>
    <scope>NUCLEOTIDE SEQUENCE</scope>
    <source>
        <strain evidence="5">CGMCC 1.15330</strain>
    </source>
</reference>
<evidence type="ECO:0000259" key="4">
    <source>
        <dbReference type="Pfam" id="PF01494"/>
    </source>
</evidence>
<dbReference type="InterPro" id="IPR002938">
    <property type="entry name" value="FAD-bd"/>
</dbReference>
<feature type="domain" description="FAD-binding" evidence="4">
    <location>
        <begin position="9"/>
        <end position="360"/>
    </location>
</feature>
<dbReference type="Proteomes" id="UP000623067">
    <property type="component" value="Unassembled WGS sequence"/>
</dbReference>
<evidence type="ECO:0000256" key="2">
    <source>
        <dbReference type="ARBA" id="ARBA00022630"/>
    </source>
</evidence>
<dbReference type="PROSITE" id="PS51257">
    <property type="entry name" value="PROKAR_LIPOPROTEIN"/>
    <property type="match status" value="1"/>
</dbReference>
<dbReference type="PANTHER" id="PTHR43004">
    <property type="entry name" value="TRK SYSTEM POTASSIUM UPTAKE PROTEIN"/>
    <property type="match status" value="1"/>
</dbReference>
<dbReference type="Gene3D" id="3.40.30.120">
    <property type="match status" value="1"/>
</dbReference>
<evidence type="ECO:0000256" key="1">
    <source>
        <dbReference type="ARBA" id="ARBA00001974"/>
    </source>
</evidence>
<keyword evidence="6" id="KW-1185">Reference proteome</keyword>
<evidence type="ECO:0000313" key="5">
    <source>
        <dbReference type="EMBL" id="GGB30191.1"/>
    </source>
</evidence>
<dbReference type="Pfam" id="PF01494">
    <property type="entry name" value="FAD_binding_3"/>
    <property type="match status" value="1"/>
</dbReference>
<keyword evidence="2" id="KW-0285">Flavoprotein</keyword>
<dbReference type="InterPro" id="IPR050641">
    <property type="entry name" value="RIFMO-like"/>
</dbReference>
<proteinExistence type="predicted"/>
<dbReference type="InterPro" id="IPR036188">
    <property type="entry name" value="FAD/NAD-bd_sf"/>
</dbReference>
<reference evidence="5" key="2">
    <citation type="submission" date="2020-09" db="EMBL/GenBank/DDBJ databases">
        <authorList>
            <person name="Sun Q."/>
            <person name="Zhou Y."/>
        </authorList>
    </citation>
    <scope>NUCLEOTIDE SEQUENCE</scope>
    <source>
        <strain evidence="5">CGMCC 1.15330</strain>
    </source>
</reference>
<organism evidence="5 6">
    <name type="scientific">Sphingomonas metalli</name>
    <dbReference type="NCBI Taxonomy" id="1779358"/>
    <lineage>
        <taxon>Bacteria</taxon>
        <taxon>Pseudomonadati</taxon>
        <taxon>Pseudomonadota</taxon>
        <taxon>Alphaproteobacteria</taxon>
        <taxon>Sphingomonadales</taxon>
        <taxon>Sphingomonadaceae</taxon>
        <taxon>Sphingomonas</taxon>
    </lineage>
</organism>
<comment type="cofactor">
    <cofactor evidence="1">
        <name>FAD</name>
        <dbReference type="ChEBI" id="CHEBI:57692"/>
    </cofactor>
</comment>
<dbReference type="SUPFAM" id="SSF51905">
    <property type="entry name" value="FAD/NAD(P)-binding domain"/>
    <property type="match status" value="1"/>
</dbReference>
<keyword evidence="3" id="KW-0274">FAD</keyword>
<dbReference type="AlphaFoldDB" id="A0A916T3K1"/>
<dbReference type="EMBL" id="BMIH01000002">
    <property type="protein sequence ID" value="GGB30191.1"/>
    <property type="molecule type" value="Genomic_DNA"/>
</dbReference>
<dbReference type="Pfam" id="PF21274">
    <property type="entry name" value="Rng_hyd_C"/>
    <property type="match status" value="1"/>
</dbReference>
<name>A0A916T3K1_9SPHN</name>
<protein>
    <submittedName>
        <fullName evidence="5">FAD-dependent oxidoreductase</fullName>
    </submittedName>
</protein>